<protein>
    <submittedName>
        <fullName evidence="1">Uncharacterized protein</fullName>
    </submittedName>
</protein>
<evidence type="ECO:0000313" key="2">
    <source>
        <dbReference type="Proteomes" id="UP001054837"/>
    </source>
</evidence>
<organism evidence="1 2">
    <name type="scientific">Caerostris darwini</name>
    <dbReference type="NCBI Taxonomy" id="1538125"/>
    <lineage>
        <taxon>Eukaryota</taxon>
        <taxon>Metazoa</taxon>
        <taxon>Ecdysozoa</taxon>
        <taxon>Arthropoda</taxon>
        <taxon>Chelicerata</taxon>
        <taxon>Arachnida</taxon>
        <taxon>Araneae</taxon>
        <taxon>Araneomorphae</taxon>
        <taxon>Entelegynae</taxon>
        <taxon>Araneoidea</taxon>
        <taxon>Araneidae</taxon>
        <taxon>Caerostris</taxon>
    </lineage>
</organism>
<accession>A0AAV4Q307</accession>
<name>A0AAV4Q307_9ARAC</name>
<evidence type="ECO:0000313" key="1">
    <source>
        <dbReference type="EMBL" id="GIY03400.1"/>
    </source>
</evidence>
<comment type="caution">
    <text evidence="1">The sequence shown here is derived from an EMBL/GenBank/DDBJ whole genome shotgun (WGS) entry which is preliminary data.</text>
</comment>
<dbReference type="EMBL" id="BPLQ01003809">
    <property type="protein sequence ID" value="GIY03400.1"/>
    <property type="molecule type" value="Genomic_DNA"/>
</dbReference>
<sequence>MNCRLRAECTPHPVKKKDGSPGLIHWVKEGWGGEVQMRIVTTCPHTRQRSLLGIIGSGFSQKSLQHLSLQRFVTVVGGNFSFRNTTSLE</sequence>
<dbReference type="AlphaFoldDB" id="A0AAV4Q307"/>
<reference evidence="1 2" key="1">
    <citation type="submission" date="2021-06" db="EMBL/GenBank/DDBJ databases">
        <title>Caerostris darwini draft genome.</title>
        <authorList>
            <person name="Kono N."/>
            <person name="Arakawa K."/>
        </authorList>
    </citation>
    <scope>NUCLEOTIDE SEQUENCE [LARGE SCALE GENOMIC DNA]</scope>
</reference>
<dbReference type="Proteomes" id="UP001054837">
    <property type="component" value="Unassembled WGS sequence"/>
</dbReference>
<keyword evidence="2" id="KW-1185">Reference proteome</keyword>
<proteinExistence type="predicted"/>
<gene>
    <name evidence="1" type="ORF">CDAR_266461</name>
</gene>